<feature type="coiled-coil region" evidence="1">
    <location>
        <begin position="9"/>
        <end position="50"/>
    </location>
</feature>
<proteinExistence type="predicted"/>
<evidence type="ECO:0000313" key="4">
    <source>
        <dbReference type="Proteomes" id="UP000254633"/>
    </source>
</evidence>
<dbReference type="Gene3D" id="1.20.5.170">
    <property type="match status" value="1"/>
</dbReference>
<dbReference type="EMBL" id="UGXH01000003">
    <property type="protein sequence ID" value="SUG56363.1"/>
    <property type="molecule type" value="Genomic_DNA"/>
</dbReference>
<dbReference type="AlphaFoldDB" id="A0A379U105"/>
<accession>A0A379U105</accession>
<organism evidence="3 4">
    <name type="scientific">Salmonella diarizonae</name>
    <dbReference type="NCBI Taxonomy" id="59204"/>
    <lineage>
        <taxon>Bacteria</taxon>
        <taxon>Pseudomonadati</taxon>
        <taxon>Pseudomonadota</taxon>
        <taxon>Gammaproteobacteria</taxon>
        <taxon>Enterobacterales</taxon>
        <taxon>Enterobacteriaceae</taxon>
        <taxon>Salmonella</taxon>
    </lineage>
</organism>
<evidence type="ECO:0000313" key="3">
    <source>
        <dbReference type="EMBL" id="SUG56363.1"/>
    </source>
</evidence>
<sequence>MNNAPSDDILLLKQRLAEQEALIHALQEKLSNREREIDYLQAQLDKLRRMNFGSRSEKVSRPYRTDGSDLKVLQKESDTLTGRVRAT</sequence>
<name>A0A379U105_SALDZ</name>
<reference evidence="3 4" key="1">
    <citation type="submission" date="2018-06" db="EMBL/GenBank/DDBJ databases">
        <authorList>
            <consortium name="Pathogen Informatics"/>
            <person name="Doyle S."/>
        </authorList>
    </citation>
    <scope>NUCLEOTIDE SEQUENCE [LARGE SCALE GENOMIC DNA]</scope>
    <source>
        <strain evidence="3 4">NCTC10060</strain>
    </source>
</reference>
<feature type="region of interest" description="Disordered" evidence="2">
    <location>
        <begin position="53"/>
        <end position="87"/>
    </location>
</feature>
<evidence type="ECO:0000256" key="1">
    <source>
        <dbReference type="SAM" id="Coils"/>
    </source>
</evidence>
<evidence type="ECO:0000256" key="2">
    <source>
        <dbReference type="SAM" id="MobiDB-lite"/>
    </source>
</evidence>
<gene>
    <name evidence="3" type="ORF">NCTC10060_03540</name>
</gene>
<feature type="compositionally biased region" description="Basic and acidic residues" evidence="2">
    <location>
        <begin position="55"/>
        <end position="78"/>
    </location>
</feature>
<dbReference type="Proteomes" id="UP000254633">
    <property type="component" value="Unassembled WGS sequence"/>
</dbReference>
<keyword evidence="1" id="KW-0175">Coiled coil</keyword>
<protein>
    <submittedName>
        <fullName evidence="3">Transposase and inactivated derivatives</fullName>
    </submittedName>
</protein>